<protein>
    <submittedName>
        <fullName evidence="1">Putative transporter</fullName>
    </submittedName>
</protein>
<proteinExistence type="predicted"/>
<organism evidence="1 2">
    <name type="scientific">Mannheimia haemolytica</name>
    <name type="common">Pasteurella haemolytica</name>
    <dbReference type="NCBI Taxonomy" id="75985"/>
    <lineage>
        <taxon>Bacteria</taxon>
        <taxon>Pseudomonadati</taxon>
        <taxon>Pseudomonadota</taxon>
        <taxon>Gammaproteobacteria</taxon>
        <taxon>Pasteurellales</taxon>
        <taxon>Pasteurellaceae</taxon>
        <taxon>Mannheimia</taxon>
    </lineage>
</organism>
<dbReference type="Proteomes" id="UP000254802">
    <property type="component" value="Unassembled WGS sequence"/>
</dbReference>
<gene>
    <name evidence="1" type="ORF">NCTC10638_03960</name>
</gene>
<accession>A0A378N8S9</accession>
<name>A0A378N8S9_MANHA</name>
<evidence type="ECO:0000313" key="2">
    <source>
        <dbReference type="Proteomes" id="UP000254802"/>
    </source>
</evidence>
<sequence length="30" mass="3147">MSEIALTVSLLSLVAVLGLWIGHIKIRGVG</sequence>
<reference evidence="1 2" key="1">
    <citation type="submission" date="2018-06" db="EMBL/GenBank/DDBJ databases">
        <authorList>
            <consortium name="Pathogen Informatics"/>
            <person name="Doyle S."/>
        </authorList>
    </citation>
    <scope>NUCLEOTIDE SEQUENCE [LARGE SCALE GENOMIC DNA]</scope>
    <source>
        <strain evidence="1 2">NCTC10638</strain>
    </source>
</reference>
<evidence type="ECO:0000313" key="1">
    <source>
        <dbReference type="EMBL" id="STY64770.1"/>
    </source>
</evidence>
<dbReference type="EMBL" id="UGPN01000002">
    <property type="protein sequence ID" value="STY64770.1"/>
    <property type="molecule type" value="Genomic_DNA"/>
</dbReference>
<dbReference type="AlphaFoldDB" id="A0A378N8S9"/>